<dbReference type="PIRSF" id="PIRSF012526">
    <property type="entry name" value="CYTH_UCP012526"/>
    <property type="match status" value="1"/>
</dbReference>
<accession>A0ABW5WTF3</accession>
<proteinExistence type="predicted"/>
<dbReference type="Proteomes" id="UP001597519">
    <property type="component" value="Unassembled WGS sequence"/>
</dbReference>
<protein>
    <submittedName>
        <fullName evidence="2">CYTH domain-containing protein</fullName>
    </submittedName>
</protein>
<dbReference type="Gene3D" id="2.40.320.10">
    <property type="entry name" value="Hypothetical Protein Pfu-838710-001"/>
    <property type="match status" value="1"/>
</dbReference>
<evidence type="ECO:0000313" key="3">
    <source>
        <dbReference type="Proteomes" id="UP001597519"/>
    </source>
</evidence>
<gene>
    <name evidence="2" type="ORF">ACFSX4_06295</name>
</gene>
<dbReference type="PROSITE" id="PS51707">
    <property type="entry name" value="CYTH"/>
    <property type="match status" value="1"/>
</dbReference>
<keyword evidence="3" id="KW-1185">Reference proteome</keyword>
<dbReference type="RefSeq" id="WP_377772660.1">
    <property type="nucleotide sequence ID" value="NZ_JBHUOQ010000001.1"/>
</dbReference>
<organism evidence="2 3">
    <name type="scientific">Corticicoccus populi</name>
    <dbReference type="NCBI Taxonomy" id="1812821"/>
    <lineage>
        <taxon>Bacteria</taxon>
        <taxon>Bacillati</taxon>
        <taxon>Bacillota</taxon>
        <taxon>Bacilli</taxon>
        <taxon>Bacillales</taxon>
        <taxon>Staphylococcaceae</taxon>
        <taxon>Corticicoccus</taxon>
    </lineage>
</organism>
<dbReference type="Pfam" id="PF01928">
    <property type="entry name" value="CYTH"/>
    <property type="match status" value="1"/>
</dbReference>
<feature type="domain" description="CYTH" evidence="1">
    <location>
        <begin position="3"/>
        <end position="190"/>
    </location>
</feature>
<dbReference type="EMBL" id="JBHUOQ010000001">
    <property type="protein sequence ID" value="MFD2830076.1"/>
    <property type="molecule type" value="Genomic_DNA"/>
</dbReference>
<reference evidence="3" key="1">
    <citation type="journal article" date="2019" name="Int. J. Syst. Evol. Microbiol.">
        <title>The Global Catalogue of Microorganisms (GCM) 10K type strain sequencing project: providing services to taxonomists for standard genome sequencing and annotation.</title>
        <authorList>
            <consortium name="The Broad Institute Genomics Platform"/>
            <consortium name="The Broad Institute Genome Sequencing Center for Infectious Disease"/>
            <person name="Wu L."/>
            <person name="Ma J."/>
        </authorList>
    </citation>
    <scope>NUCLEOTIDE SEQUENCE [LARGE SCALE GENOMIC DNA]</scope>
    <source>
        <strain evidence="3">KCTC 33575</strain>
    </source>
</reference>
<evidence type="ECO:0000259" key="1">
    <source>
        <dbReference type="PROSITE" id="PS51707"/>
    </source>
</evidence>
<dbReference type="InterPro" id="IPR023577">
    <property type="entry name" value="CYTH_domain"/>
</dbReference>
<comment type="caution">
    <text evidence="2">The sequence shown here is derived from an EMBL/GenBank/DDBJ whole genome shotgun (WGS) entry which is preliminary data.</text>
</comment>
<name>A0ABW5WTF3_9STAP</name>
<dbReference type="InterPro" id="IPR009195">
    <property type="entry name" value="Uncharacterised_YjbK"/>
</dbReference>
<dbReference type="SMART" id="SM01118">
    <property type="entry name" value="CYTH"/>
    <property type="match status" value="1"/>
</dbReference>
<dbReference type="InterPro" id="IPR033469">
    <property type="entry name" value="CYTH-like_dom_sf"/>
</dbReference>
<dbReference type="SUPFAM" id="SSF55154">
    <property type="entry name" value="CYTH-like phosphatases"/>
    <property type="match status" value="1"/>
</dbReference>
<dbReference type="CDD" id="cd07762">
    <property type="entry name" value="CYTH-like_Pase_1"/>
    <property type="match status" value="1"/>
</dbReference>
<sequence length="194" mass="22663">MKELEIEFKNILAEADYQTLQDLYFQNIKPVVQKNYYIDTKALDLRENRMLLRVREKNGGQVMTLKVPTDRGVLEFHGEVDVDVTDGAEISAGVIPSIIVEEFKVRNIEVENVYVYGVLETKRQETDYKNGLLVLDHSNYLGQEDFELEFEVSDYDRGETDFLNLLESHQIERRTEVTKSGRFYARLSELKKEQ</sequence>
<evidence type="ECO:0000313" key="2">
    <source>
        <dbReference type="EMBL" id="MFD2830076.1"/>
    </source>
</evidence>